<proteinExistence type="inferred from homology"/>
<dbReference type="GO" id="GO:0005737">
    <property type="term" value="C:cytoplasm"/>
    <property type="evidence" value="ECO:0007669"/>
    <property type="project" value="UniProtKB-SubCell"/>
</dbReference>
<dbReference type="Pfam" id="PF08526">
    <property type="entry name" value="PAD_N"/>
    <property type="match status" value="1"/>
</dbReference>
<protein>
    <recommendedName>
        <fullName evidence="3">protein-arginine deiminase</fullName>
        <ecNumber evidence="3">3.5.3.15</ecNumber>
    </recommendedName>
</protein>
<dbReference type="EMBL" id="JANPWB010000010">
    <property type="protein sequence ID" value="KAJ1144214.1"/>
    <property type="molecule type" value="Genomic_DNA"/>
</dbReference>
<evidence type="ECO:0000259" key="11">
    <source>
        <dbReference type="Pfam" id="PF08527"/>
    </source>
</evidence>
<evidence type="ECO:0000256" key="4">
    <source>
        <dbReference type="ARBA" id="ARBA00022490"/>
    </source>
</evidence>
<dbReference type="Gene3D" id="2.60.40.1860">
    <property type="entry name" value="Protein-arginine deiminase, N-terminal domain"/>
    <property type="match status" value="1"/>
</dbReference>
<evidence type="ECO:0000256" key="8">
    <source>
        <dbReference type="PIRSR" id="PIRSR001247-1"/>
    </source>
</evidence>
<comment type="catalytic activity">
    <reaction evidence="7">
        <text>L-arginyl-[protein] + H2O = L-citrullyl-[protein] + NH4(+)</text>
        <dbReference type="Rhea" id="RHEA:18089"/>
        <dbReference type="Rhea" id="RHEA-COMP:10532"/>
        <dbReference type="Rhea" id="RHEA-COMP:10588"/>
        <dbReference type="ChEBI" id="CHEBI:15377"/>
        <dbReference type="ChEBI" id="CHEBI:28938"/>
        <dbReference type="ChEBI" id="CHEBI:29965"/>
        <dbReference type="ChEBI" id="CHEBI:83397"/>
        <dbReference type="EC" id="3.5.3.15"/>
    </reaction>
</comment>
<dbReference type="SUPFAM" id="SSF55909">
    <property type="entry name" value="Pentein"/>
    <property type="match status" value="1"/>
</dbReference>
<dbReference type="SUPFAM" id="SSF110083">
    <property type="entry name" value="Peptidylarginine deiminase Pad4, middle domain"/>
    <property type="match status" value="1"/>
</dbReference>
<dbReference type="EC" id="3.5.3.15" evidence="3"/>
<dbReference type="InterPro" id="IPR036556">
    <property type="entry name" value="PAD_central_sf"/>
</dbReference>
<evidence type="ECO:0000256" key="6">
    <source>
        <dbReference type="ARBA" id="ARBA00022837"/>
    </source>
</evidence>
<feature type="active site" evidence="8">
    <location>
        <position position="389"/>
    </location>
</feature>
<dbReference type="GO" id="GO:0005509">
    <property type="term" value="F:calcium ion binding"/>
    <property type="evidence" value="ECO:0007669"/>
    <property type="project" value="InterPro"/>
</dbReference>
<keyword evidence="6" id="KW-0106">Calcium</keyword>
<gene>
    <name evidence="12" type="ORF">NDU88_010516</name>
</gene>
<accession>A0AAV7QZ10</accession>
<evidence type="ECO:0000313" key="13">
    <source>
        <dbReference type="Proteomes" id="UP001066276"/>
    </source>
</evidence>
<evidence type="ECO:0000256" key="7">
    <source>
        <dbReference type="ARBA" id="ARBA00048487"/>
    </source>
</evidence>
<feature type="domain" description="Protein-arginine deiminase (PAD) central" evidence="11">
    <location>
        <begin position="156"/>
        <end position="312"/>
    </location>
</feature>
<feature type="domain" description="Protein-arginine deiminase C-terminal" evidence="9">
    <location>
        <begin position="323"/>
        <end position="698"/>
    </location>
</feature>
<dbReference type="PANTHER" id="PTHR10837">
    <property type="entry name" value="PEPTIDYLARGININE DEIMINASE"/>
    <property type="match status" value="1"/>
</dbReference>
<evidence type="ECO:0000259" key="10">
    <source>
        <dbReference type="Pfam" id="PF08526"/>
    </source>
</evidence>
<comment type="caution">
    <text evidence="12">The sequence shown here is derived from an EMBL/GenBank/DDBJ whole genome shotgun (WGS) entry which is preliminary data.</text>
</comment>
<evidence type="ECO:0000256" key="3">
    <source>
        <dbReference type="ARBA" id="ARBA00012200"/>
    </source>
</evidence>
<dbReference type="Proteomes" id="UP001066276">
    <property type="component" value="Chromosome 6"/>
</dbReference>
<feature type="domain" description="Protein-arginine deiminase (PAD) N-terminal" evidence="10">
    <location>
        <begin position="42"/>
        <end position="154"/>
    </location>
</feature>
<dbReference type="Pfam" id="PF08527">
    <property type="entry name" value="PAD_M"/>
    <property type="match status" value="1"/>
</dbReference>
<keyword evidence="5" id="KW-0378">Hydrolase</keyword>
<dbReference type="FunFam" id="3.75.10.10:FF:000003">
    <property type="entry name" value="Protein-arginine deiminase type-2"/>
    <property type="match status" value="1"/>
</dbReference>
<name>A0AAV7QZ10_PLEWA</name>
<dbReference type="GO" id="GO:0004668">
    <property type="term" value="F:protein-arginine deiminase activity"/>
    <property type="evidence" value="ECO:0007669"/>
    <property type="project" value="UniProtKB-EC"/>
</dbReference>
<dbReference type="InterPro" id="IPR013530">
    <property type="entry name" value="PAD_C"/>
</dbReference>
<keyword evidence="13" id="KW-1185">Reference proteome</keyword>
<reference evidence="12" key="1">
    <citation type="journal article" date="2022" name="bioRxiv">
        <title>Sequencing and chromosome-scale assembly of the giantPleurodeles waltlgenome.</title>
        <authorList>
            <person name="Brown T."/>
            <person name="Elewa A."/>
            <person name="Iarovenko S."/>
            <person name="Subramanian E."/>
            <person name="Araus A.J."/>
            <person name="Petzold A."/>
            <person name="Susuki M."/>
            <person name="Suzuki K.-i.T."/>
            <person name="Hayashi T."/>
            <person name="Toyoda A."/>
            <person name="Oliveira C."/>
            <person name="Osipova E."/>
            <person name="Leigh N.D."/>
            <person name="Simon A."/>
            <person name="Yun M.H."/>
        </authorList>
    </citation>
    <scope>NUCLEOTIDE SEQUENCE</scope>
    <source>
        <strain evidence="12">20211129_DDA</strain>
        <tissue evidence="12">Liver</tissue>
    </source>
</reference>
<evidence type="ECO:0000313" key="12">
    <source>
        <dbReference type="EMBL" id="KAJ1144214.1"/>
    </source>
</evidence>
<feature type="active site" evidence="8">
    <location>
        <position position="683"/>
    </location>
</feature>
<comment type="similarity">
    <text evidence="2">Belongs to the protein arginine deiminase family.</text>
</comment>
<feature type="active site" evidence="8">
    <location>
        <position position="510"/>
    </location>
</feature>
<evidence type="ECO:0000259" key="9">
    <source>
        <dbReference type="Pfam" id="PF03068"/>
    </source>
</evidence>
<dbReference type="InterPro" id="IPR013732">
    <property type="entry name" value="PAD_N"/>
</dbReference>
<dbReference type="SUPFAM" id="SSF49503">
    <property type="entry name" value="Cupredoxins"/>
    <property type="match status" value="1"/>
</dbReference>
<organism evidence="12 13">
    <name type="scientific">Pleurodeles waltl</name>
    <name type="common">Iberian ribbed newt</name>
    <dbReference type="NCBI Taxonomy" id="8319"/>
    <lineage>
        <taxon>Eukaryota</taxon>
        <taxon>Metazoa</taxon>
        <taxon>Chordata</taxon>
        <taxon>Craniata</taxon>
        <taxon>Vertebrata</taxon>
        <taxon>Euteleostomi</taxon>
        <taxon>Amphibia</taxon>
        <taxon>Batrachia</taxon>
        <taxon>Caudata</taxon>
        <taxon>Salamandroidea</taxon>
        <taxon>Salamandridae</taxon>
        <taxon>Pleurodelinae</taxon>
        <taxon>Pleurodeles</taxon>
    </lineage>
</organism>
<dbReference type="InterPro" id="IPR004303">
    <property type="entry name" value="PAD"/>
</dbReference>
<dbReference type="InterPro" id="IPR038685">
    <property type="entry name" value="PAD_N_sf"/>
</dbReference>
<comment type="subcellular location">
    <subcellularLocation>
        <location evidence="1">Cytoplasm</location>
    </subcellularLocation>
</comment>
<dbReference type="Gene3D" id="2.60.40.1700">
    <property type="entry name" value="Protein-arginine deiminase, central domain"/>
    <property type="match status" value="1"/>
</dbReference>
<feature type="active site" evidence="8">
    <location>
        <position position="512"/>
    </location>
</feature>
<dbReference type="GO" id="GO:0005634">
    <property type="term" value="C:nucleus"/>
    <property type="evidence" value="ECO:0007669"/>
    <property type="project" value="TreeGrafter"/>
</dbReference>
<evidence type="ECO:0000256" key="1">
    <source>
        <dbReference type="ARBA" id="ARBA00004496"/>
    </source>
</evidence>
<dbReference type="InterPro" id="IPR008972">
    <property type="entry name" value="Cupredoxin"/>
</dbReference>
<dbReference type="Pfam" id="PF03068">
    <property type="entry name" value="PAD"/>
    <property type="match status" value="1"/>
</dbReference>
<dbReference type="FunFam" id="2.60.40.1700:FF:000001">
    <property type="entry name" value="Protein-arginine deiminase type-2"/>
    <property type="match status" value="1"/>
</dbReference>
<dbReference type="AlphaFoldDB" id="A0AAV7QZ10"/>
<dbReference type="PANTHER" id="PTHR10837:SF11">
    <property type="entry name" value="PROTEIN-ARGININE DEIMINASE TYPE-1"/>
    <property type="match status" value="1"/>
</dbReference>
<dbReference type="Gene3D" id="3.75.10.10">
    <property type="entry name" value="L-arginine/glycine Amidinotransferase, Chain A"/>
    <property type="match status" value="1"/>
</dbReference>
<dbReference type="PIRSF" id="PIRSF001247">
    <property type="entry name" value="Protein-arginine_deiminase"/>
    <property type="match status" value="1"/>
</dbReference>
<keyword evidence="4" id="KW-0963">Cytoplasm</keyword>
<evidence type="ECO:0000256" key="5">
    <source>
        <dbReference type="ARBA" id="ARBA00022801"/>
    </source>
</evidence>
<evidence type="ECO:0000256" key="2">
    <source>
        <dbReference type="ARBA" id="ARBA00008166"/>
    </source>
</evidence>
<sequence>MGRDIKVFLFSQVVVEYLNTARHRLNNTVGQPKQLQDSQTAMSQRRAIPVSLNSPTQSVCVVGTPATVDIYGSAPLDATTFDIEGSTGVELKVVNRLSNETIQKEAGKWPLDRNLEVSVITTKPSTEPNDIKVNVTYYAKSEKSGPSSAVLHLTSIELSLNVDLHRNGTVSNEKTKKASWTWGPEGHGAVLLVNCDRDNKSSKNMDCVDKSHPCSTDVKDMSPMFLRSRGPGTIFEKYTVALNIAKDEVDKVGVFMERSDADLQYHHILGGSTAYYEVSCSGKEETKFYVEGLSFPDVNFLGLVSIKLTLHDKRKQSLPDSAIFTDEVVFRIAPWIMTPNTLTPLEVFVCSVPGNTDFLEQLINLVKKANCKLTICTEADNRGDRWIQDEMEFGYVEAPQKSFPVVFDSPRNGPLQYFPFKHILGPDFGYVTREPEDPKEVNDLDSFGNLEVCPPVTVDGKEYPLGRILIGGKCPINGGLQMSKVVRDFLNAQKVQPPLELWSDWLLVGHIDEFLSFVPAPDRKGFRLLLASPTACYQLFRQKRKDGHGDAVMFEGLEVENLTINEILSDQELKKDSEYVQSCIDKSRDLLKKELGLAEKDIIDIPALFKLGNNLLASAFFPDMVNMLVLGKHLGIPKPFGPIIGGKCCIEEEVRYLLEPLGLECNFIDDFYPYHRHHGEVHCGTNVRRKPFTFKWWNATLN</sequence>
<dbReference type="InterPro" id="IPR013733">
    <property type="entry name" value="Prot_Arg_deaminase_cen_dom"/>
</dbReference>